<dbReference type="Pfam" id="PF00326">
    <property type="entry name" value="Peptidase_S9"/>
    <property type="match status" value="1"/>
</dbReference>
<dbReference type="RefSeq" id="WP_039633197.1">
    <property type="nucleotide sequence ID" value="NZ_AYSO01000016.1"/>
</dbReference>
<dbReference type="InterPro" id="IPR029058">
    <property type="entry name" value="AB_hydrolase_fold"/>
</dbReference>
<dbReference type="PANTHER" id="PTHR47381:SF3">
    <property type="entry name" value="ALPHA_BETA-HYDROLASES SUPERFAMILY PROTEIN"/>
    <property type="match status" value="1"/>
</dbReference>
<dbReference type="OrthoDB" id="31158at2"/>
<sequence length="255" mass="29268">MPWSIFEYENSFITTTKEEINGIPCLKFKPKGYTGLMSTVIFYHGWHSSKDFIRFKALIIATNGYQVIVPDALHHGDRDSIDHDNPQNLEIYLWKIILQSVVESKKFIESIINDHEADPERIGITGSSMGAITAGGVFVDNPNIKCLVGFNGNFAWQDSIKKDYLPQVSGDNKKLIEYYDPMNNGDKLKERAILILHGTEDTSVPIESQRVFFNKMLPLYAKSLEKFQFIEEDKVDHKITTGMMEQAVMWFKEYL</sequence>
<dbReference type="GO" id="GO:0008236">
    <property type="term" value="F:serine-type peptidase activity"/>
    <property type="evidence" value="ECO:0007669"/>
    <property type="project" value="InterPro"/>
</dbReference>
<dbReference type="GO" id="GO:0006508">
    <property type="term" value="P:proteolysis"/>
    <property type="evidence" value="ECO:0007669"/>
    <property type="project" value="InterPro"/>
</dbReference>
<dbReference type="PANTHER" id="PTHR47381">
    <property type="entry name" value="ALPHA/BETA-HYDROLASES SUPERFAMILY PROTEIN"/>
    <property type="match status" value="1"/>
</dbReference>
<gene>
    <name evidence="2" type="ORF">U732_3431</name>
</gene>
<comment type="caution">
    <text evidence="2">The sequence shown here is derived from an EMBL/GenBank/DDBJ whole genome shotgun (WGS) entry which is preliminary data.</text>
</comment>
<organism evidence="2 3">
    <name type="scientific">Clostridium argentinense CDC 2741</name>
    <dbReference type="NCBI Taxonomy" id="1418104"/>
    <lineage>
        <taxon>Bacteria</taxon>
        <taxon>Bacillati</taxon>
        <taxon>Bacillota</taxon>
        <taxon>Clostridia</taxon>
        <taxon>Eubacteriales</taxon>
        <taxon>Clostridiaceae</taxon>
        <taxon>Clostridium</taxon>
    </lineage>
</organism>
<keyword evidence="3" id="KW-1185">Reference proteome</keyword>
<feature type="domain" description="Peptidase S9 prolyl oligopeptidase catalytic" evidence="1">
    <location>
        <begin position="107"/>
        <end position="242"/>
    </location>
</feature>
<dbReference type="SUPFAM" id="SSF53474">
    <property type="entry name" value="alpha/beta-Hydrolases"/>
    <property type="match status" value="1"/>
</dbReference>
<dbReference type="EMBL" id="AYSO01000016">
    <property type="protein sequence ID" value="KIE46597.1"/>
    <property type="molecule type" value="Genomic_DNA"/>
</dbReference>
<dbReference type="Proteomes" id="UP000031366">
    <property type="component" value="Unassembled WGS sequence"/>
</dbReference>
<dbReference type="InterPro" id="IPR001375">
    <property type="entry name" value="Peptidase_S9_cat"/>
</dbReference>
<dbReference type="AlphaFoldDB" id="A0A0C1QZQ2"/>
<evidence type="ECO:0000313" key="3">
    <source>
        <dbReference type="Proteomes" id="UP000031366"/>
    </source>
</evidence>
<dbReference type="STRING" id="29341.RSJ17_18775"/>
<evidence type="ECO:0000259" key="1">
    <source>
        <dbReference type="Pfam" id="PF00326"/>
    </source>
</evidence>
<evidence type="ECO:0000313" key="2">
    <source>
        <dbReference type="EMBL" id="KIE46597.1"/>
    </source>
</evidence>
<name>A0A0C1QZQ2_9CLOT</name>
<accession>A0A0C1QZQ2</accession>
<protein>
    <submittedName>
        <fullName evidence="2">Prolyl oligopeptidase family protein</fullName>
    </submittedName>
</protein>
<proteinExistence type="predicted"/>
<reference evidence="2 3" key="1">
    <citation type="journal article" date="2015" name="Infect. Genet. Evol.">
        <title>Genomic sequences of six botulinum neurotoxin-producing strains representing three clostridial species illustrate the mobility and diversity of botulinum neurotoxin genes.</title>
        <authorList>
            <person name="Smith T.J."/>
            <person name="Hill K.K."/>
            <person name="Xie G."/>
            <person name="Foley B.T."/>
            <person name="Williamson C.H."/>
            <person name="Foster J.T."/>
            <person name="Johnson S.L."/>
            <person name="Chertkov O."/>
            <person name="Teshima H."/>
            <person name="Gibbons H.S."/>
            <person name="Johnsky L.A."/>
            <person name="Karavis M.A."/>
            <person name="Smith L.A."/>
        </authorList>
    </citation>
    <scope>NUCLEOTIDE SEQUENCE [LARGE SCALE GENOMIC DNA]</scope>
    <source>
        <strain evidence="2 3">CDC 2741</strain>
    </source>
</reference>
<dbReference type="Gene3D" id="3.40.50.1820">
    <property type="entry name" value="alpha/beta hydrolase"/>
    <property type="match status" value="1"/>
</dbReference>